<dbReference type="RefSeq" id="WP_092018281.1">
    <property type="nucleotide sequence ID" value="NZ_FOXH01000010.1"/>
</dbReference>
<dbReference type="InterPro" id="IPR051906">
    <property type="entry name" value="TolC-like"/>
</dbReference>
<gene>
    <name evidence="10" type="ORF">SAMN04515674_11075</name>
</gene>
<evidence type="ECO:0000256" key="8">
    <source>
        <dbReference type="SAM" id="Coils"/>
    </source>
</evidence>
<dbReference type="SUPFAM" id="SSF56954">
    <property type="entry name" value="Outer membrane efflux proteins (OEP)"/>
    <property type="match status" value="1"/>
</dbReference>
<keyword evidence="7" id="KW-0998">Cell outer membrane</keyword>
<dbReference type="GO" id="GO:0009279">
    <property type="term" value="C:cell outer membrane"/>
    <property type="evidence" value="ECO:0007669"/>
    <property type="project" value="UniProtKB-SubCell"/>
</dbReference>
<keyword evidence="6" id="KW-0472">Membrane</keyword>
<evidence type="ECO:0000256" key="1">
    <source>
        <dbReference type="ARBA" id="ARBA00004442"/>
    </source>
</evidence>
<evidence type="ECO:0000256" key="4">
    <source>
        <dbReference type="ARBA" id="ARBA00022452"/>
    </source>
</evidence>
<dbReference type="Proteomes" id="UP000199306">
    <property type="component" value="Unassembled WGS sequence"/>
</dbReference>
<keyword evidence="9" id="KW-0732">Signal</keyword>
<sequence length="457" mass="52427">MKAKLLTIITLAFLTFPCYLSHAQDKKLDAYIQEGLKSSQILKQQNFQLQKAIFALGEAKTLFLPTVSFNTTYSTAMGGRKIDFPVGDLLNPVYKTLNQLTQTSLFPQIDNVSEQLVPKNFYDTRFKTTMPLINAEIKYNQSIKKEQINLQQTEIQVLKRELVKDIKSAYFNYLKSAEAIKIYENALKLLRESERVNQSLIANGSANPSVLIRTRNEISRIESEIEAAQNNKKNAAAYFNFLLNRDFTISIEEDSTYSKADFHSTINEGHREELDKLQTGININRQLLNINQSYKKPKIGASFDFGSQGNASTIFASDKNFFKPNAFFLVGISFDIPVYTFGRNQLKVKQTEMELASLNEQLIQVKNQLDLQSELAHNSYQSAKQIFESKATQVSTAERYYRDSFRRYKEGQLNFIELLDAQTQITAAQLQQSLARYDVWLRWAELERAKASYDLNQ</sequence>
<name>A0A1I5VUU3_9BACT</name>
<feature type="coiled-coil region" evidence="8">
    <location>
        <begin position="211"/>
        <end position="238"/>
    </location>
</feature>
<dbReference type="AlphaFoldDB" id="A0A1I5VUU3"/>
<evidence type="ECO:0000256" key="3">
    <source>
        <dbReference type="ARBA" id="ARBA00022448"/>
    </source>
</evidence>
<protein>
    <submittedName>
        <fullName evidence="10">Outer membrane protein TolC</fullName>
    </submittedName>
</protein>
<keyword evidence="5" id="KW-0812">Transmembrane</keyword>
<evidence type="ECO:0000313" key="11">
    <source>
        <dbReference type="Proteomes" id="UP000199306"/>
    </source>
</evidence>
<comment type="subcellular location">
    <subcellularLocation>
        <location evidence="1">Cell outer membrane</location>
    </subcellularLocation>
</comment>
<organism evidence="10 11">
    <name type="scientific">Pseudarcicella hirudinis</name>
    <dbReference type="NCBI Taxonomy" id="1079859"/>
    <lineage>
        <taxon>Bacteria</taxon>
        <taxon>Pseudomonadati</taxon>
        <taxon>Bacteroidota</taxon>
        <taxon>Cytophagia</taxon>
        <taxon>Cytophagales</taxon>
        <taxon>Flectobacillaceae</taxon>
        <taxon>Pseudarcicella</taxon>
    </lineage>
</organism>
<reference evidence="10 11" key="1">
    <citation type="submission" date="2016-10" db="EMBL/GenBank/DDBJ databases">
        <authorList>
            <person name="de Groot N.N."/>
        </authorList>
    </citation>
    <scope>NUCLEOTIDE SEQUENCE [LARGE SCALE GENOMIC DNA]</scope>
    <source>
        <strain evidence="11">E92,LMG 26720,CCM 7988</strain>
    </source>
</reference>
<evidence type="ECO:0000256" key="9">
    <source>
        <dbReference type="SAM" id="SignalP"/>
    </source>
</evidence>
<feature type="coiled-coil region" evidence="8">
    <location>
        <begin position="348"/>
        <end position="375"/>
    </location>
</feature>
<dbReference type="InterPro" id="IPR003423">
    <property type="entry name" value="OMP_efflux"/>
</dbReference>
<keyword evidence="11" id="KW-1185">Reference proteome</keyword>
<dbReference type="OrthoDB" id="13803at2"/>
<keyword evidence="4" id="KW-1134">Transmembrane beta strand</keyword>
<keyword evidence="8" id="KW-0175">Coiled coil</keyword>
<proteinExistence type="inferred from homology"/>
<dbReference type="Pfam" id="PF02321">
    <property type="entry name" value="OEP"/>
    <property type="match status" value="1"/>
</dbReference>
<dbReference type="PANTHER" id="PTHR30026:SF20">
    <property type="entry name" value="OUTER MEMBRANE PROTEIN TOLC"/>
    <property type="match status" value="1"/>
</dbReference>
<feature type="signal peptide" evidence="9">
    <location>
        <begin position="1"/>
        <end position="23"/>
    </location>
</feature>
<evidence type="ECO:0000256" key="5">
    <source>
        <dbReference type="ARBA" id="ARBA00022692"/>
    </source>
</evidence>
<dbReference type="GO" id="GO:0015288">
    <property type="term" value="F:porin activity"/>
    <property type="evidence" value="ECO:0007669"/>
    <property type="project" value="TreeGrafter"/>
</dbReference>
<evidence type="ECO:0000256" key="2">
    <source>
        <dbReference type="ARBA" id="ARBA00007613"/>
    </source>
</evidence>
<dbReference type="PANTHER" id="PTHR30026">
    <property type="entry name" value="OUTER MEMBRANE PROTEIN TOLC"/>
    <property type="match status" value="1"/>
</dbReference>
<comment type="similarity">
    <text evidence="2">Belongs to the outer membrane factor (OMF) (TC 1.B.17) family.</text>
</comment>
<keyword evidence="3" id="KW-0813">Transport</keyword>
<dbReference type="EMBL" id="FOXH01000010">
    <property type="protein sequence ID" value="SFQ11269.1"/>
    <property type="molecule type" value="Genomic_DNA"/>
</dbReference>
<evidence type="ECO:0000256" key="6">
    <source>
        <dbReference type="ARBA" id="ARBA00023136"/>
    </source>
</evidence>
<accession>A0A1I5VUU3</accession>
<dbReference type="Gene3D" id="1.20.1600.10">
    <property type="entry name" value="Outer membrane efflux proteins (OEP)"/>
    <property type="match status" value="1"/>
</dbReference>
<feature type="chain" id="PRO_5011573079" evidence="9">
    <location>
        <begin position="24"/>
        <end position="457"/>
    </location>
</feature>
<evidence type="ECO:0000256" key="7">
    <source>
        <dbReference type="ARBA" id="ARBA00023237"/>
    </source>
</evidence>
<dbReference type="GO" id="GO:0015562">
    <property type="term" value="F:efflux transmembrane transporter activity"/>
    <property type="evidence" value="ECO:0007669"/>
    <property type="project" value="InterPro"/>
</dbReference>
<dbReference type="GO" id="GO:1990281">
    <property type="term" value="C:efflux pump complex"/>
    <property type="evidence" value="ECO:0007669"/>
    <property type="project" value="TreeGrafter"/>
</dbReference>
<dbReference type="STRING" id="1079859.SAMN04515674_11075"/>
<evidence type="ECO:0000313" key="10">
    <source>
        <dbReference type="EMBL" id="SFQ11269.1"/>
    </source>
</evidence>